<dbReference type="Pfam" id="PF02641">
    <property type="entry name" value="DUF190"/>
    <property type="match status" value="1"/>
</dbReference>
<dbReference type="AlphaFoldDB" id="A0AAE8W065"/>
<evidence type="ECO:0000313" key="2">
    <source>
        <dbReference type="EMBL" id="TQE30318.1"/>
    </source>
</evidence>
<dbReference type="SUPFAM" id="SSF54913">
    <property type="entry name" value="GlnB-like"/>
    <property type="match status" value="1"/>
</dbReference>
<dbReference type="InterPro" id="IPR015867">
    <property type="entry name" value="N-reg_PII/ATP_PRibTrfase_C"/>
</dbReference>
<dbReference type="Proteomes" id="UP000318720">
    <property type="component" value="Unassembled WGS sequence"/>
</dbReference>
<reference evidence="2 3" key="1">
    <citation type="submission" date="2019-03" db="EMBL/GenBank/DDBJ databases">
        <title>Comparative genomic analyses of the sweetpotato soil rot pathogen, Streptomyces ipomoeae.</title>
        <authorList>
            <person name="Ruschel Soares N."/>
            <person name="Badger J.H."/>
            <person name="Huguet-Tapia J.C."/>
            <person name="Clark C.A."/>
            <person name="Pettis G.S."/>
        </authorList>
    </citation>
    <scope>NUCLEOTIDE SEQUENCE [LARGE SCALE GENOMIC DNA]</scope>
    <source>
        <strain evidence="2 3">88-35</strain>
    </source>
</reference>
<dbReference type="RefSeq" id="WP_141583616.1">
    <property type="nucleotide sequence ID" value="NZ_SPAZ01000194.1"/>
</dbReference>
<comment type="similarity">
    <text evidence="1">Belongs to the UPF0166 family.</text>
</comment>
<gene>
    <name evidence="2" type="ORF">Sipo8835_23585</name>
</gene>
<dbReference type="EMBL" id="SPAZ01000194">
    <property type="protein sequence ID" value="TQE30318.1"/>
    <property type="molecule type" value="Genomic_DNA"/>
</dbReference>
<name>A0AAE8W065_9ACTN</name>
<dbReference type="InterPro" id="IPR011322">
    <property type="entry name" value="N-reg_PII-like_a/b"/>
</dbReference>
<accession>A0AAE8W065</accession>
<dbReference type="InterPro" id="IPR003793">
    <property type="entry name" value="UPF0166"/>
</dbReference>
<dbReference type="Gene3D" id="3.30.70.120">
    <property type="match status" value="1"/>
</dbReference>
<evidence type="ECO:0000256" key="1">
    <source>
        <dbReference type="ARBA" id="ARBA00010554"/>
    </source>
</evidence>
<comment type="caution">
    <text evidence="2">The sequence shown here is derived from an EMBL/GenBank/DDBJ whole genome shotgun (WGS) entry which is preliminary data.</text>
</comment>
<dbReference type="PANTHER" id="PTHR35983">
    <property type="entry name" value="UPF0166 PROTEIN TM_0021"/>
    <property type="match status" value="1"/>
</dbReference>
<organism evidence="2 3">
    <name type="scientific">Streptomyces ipomoeae</name>
    <dbReference type="NCBI Taxonomy" id="103232"/>
    <lineage>
        <taxon>Bacteria</taxon>
        <taxon>Bacillati</taxon>
        <taxon>Actinomycetota</taxon>
        <taxon>Actinomycetes</taxon>
        <taxon>Kitasatosporales</taxon>
        <taxon>Streptomycetaceae</taxon>
        <taxon>Streptomyces</taxon>
    </lineage>
</organism>
<sequence length="127" mass="13714">MTRPGQTRLTGPALRLTVLIGEHDTWHHKPLYSEIVHRAHTAGLAGASVFRGIEGFGASSVVHTSRLLSLSEDLPVAVIIVDTEERVRAFLPELDELVTEGLVVLDDCEVVSRPDPAATPAKGKRST</sequence>
<dbReference type="PANTHER" id="PTHR35983:SF1">
    <property type="entry name" value="UPF0166 PROTEIN TM_0021"/>
    <property type="match status" value="1"/>
</dbReference>
<protein>
    <submittedName>
        <fullName evidence="2">DUF190 domain-containing protein</fullName>
    </submittedName>
</protein>
<proteinExistence type="inferred from homology"/>
<evidence type="ECO:0000313" key="3">
    <source>
        <dbReference type="Proteomes" id="UP000318720"/>
    </source>
</evidence>